<proteinExistence type="inferred from homology"/>
<dbReference type="InterPro" id="IPR020103">
    <property type="entry name" value="PsdUridine_synth_cat_dom_sf"/>
</dbReference>
<dbReference type="NCBIfam" id="TIGR00005">
    <property type="entry name" value="rluA_subfam"/>
    <property type="match status" value="1"/>
</dbReference>
<evidence type="ECO:0000313" key="10">
    <source>
        <dbReference type="EMBL" id="PXW98622.1"/>
    </source>
</evidence>
<dbReference type="SUPFAM" id="SSF55120">
    <property type="entry name" value="Pseudouridine synthase"/>
    <property type="match status" value="1"/>
</dbReference>
<comment type="caution">
    <text evidence="10">The sequence shown here is derived from an EMBL/GenBank/DDBJ whole genome shotgun (WGS) entry which is preliminary data.</text>
</comment>
<dbReference type="PANTHER" id="PTHR21600:SF44">
    <property type="entry name" value="RIBOSOMAL LARGE SUBUNIT PSEUDOURIDINE SYNTHASE D"/>
    <property type="match status" value="1"/>
</dbReference>
<accession>A0A318H490</accession>
<dbReference type="InterPro" id="IPR006225">
    <property type="entry name" value="PsdUridine_synth_RluC/D"/>
</dbReference>
<evidence type="ECO:0000256" key="6">
    <source>
        <dbReference type="RuleBase" id="RU362028"/>
    </source>
</evidence>
<evidence type="ECO:0000256" key="3">
    <source>
        <dbReference type="ARBA" id="ARBA00036882"/>
    </source>
</evidence>
<feature type="active site" evidence="4">
    <location>
        <position position="170"/>
    </location>
</feature>
<dbReference type="Pfam" id="PF00849">
    <property type="entry name" value="PseudoU_synth_2"/>
    <property type="match status" value="1"/>
</dbReference>
<dbReference type="GO" id="GO:0000455">
    <property type="term" value="P:enzyme-directed rRNA pseudouridine synthesis"/>
    <property type="evidence" value="ECO:0007669"/>
    <property type="project" value="UniProtKB-ARBA"/>
</dbReference>
<dbReference type="GO" id="GO:0160140">
    <property type="term" value="F:23S rRNA pseudouridine(1911/1915/1917) synthase activity"/>
    <property type="evidence" value="ECO:0007669"/>
    <property type="project" value="UniProtKB-EC"/>
</dbReference>
<evidence type="ECO:0000256" key="4">
    <source>
        <dbReference type="PIRSR" id="PIRSR606225-1"/>
    </source>
</evidence>
<evidence type="ECO:0000256" key="2">
    <source>
        <dbReference type="ARBA" id="ARBA00023235"/>
    </source>
</evidence>
<dbReference type="EMBL" id="QJJS01000002">
    <property type="protein sequence ID" value="PXW98622.1"/>
    <property type="molecule type" value="Genomic_DNA"/>
</dbReference>
<comment type="function">
    <text evidence="6">Responsible for synthesis of pseudouridine from uracil.</text>
</comment>
<dbReference type="PROSITE" id="PS01129">
    <property type="entry name" value="PSI_RLU"/>
    <property type="match status" value="1"/>
</dbReference>
<dbReference type="Gene3D" id="3.10.290.10">
    <property type="entry name" value="RNA-binding S4 domain"/>
    <property type="match status" value="1"/>
</dbReference>
<feature type="domain" description="Pseudouridine synthase RsuA/RluA-like" evidence="8">
    <location>
        <begin position="124"/>
        <end position="280"/>
    </location>
</feature>
<dbReference type="EC" id="5.4.99.-" evidence="6"/>
<comment type="similarity">
    <text evidence="1 6">Belongs to the pseudouridine synthase RluA family.</text>
</comment>
<feature type="compositionally biased region" description="Pro residues" evidence="7">
    <location>
        <begin position="1"/>
        <end position="11"/>
    </location>
</feature>
<reference evidence="10 11" key="1">
    <citation type="submission" date="2018-05" db="EMBL/GenBank/DDBJ databases">
        <title>Genomic Encyclopedia of Type Strains, Phase IV (KMG-IV): sequencing the most valuable type-strain genomes for metagenomic binning, comparative biology and taxonomic classification.</title>
        <authorList>
            <person name="Goeker M."/>
        </authorList>
    </citation>
    <scope>NUCLEOTIDE SEQUENCE [LARGE SCALE GENOMIC DNA]</scope>
    <source>
        <strain evidence="10 11">DSM 566</strain>
    </source>
</reference>
<dbReference type="PROSITE" id="PS50889">
    <property type="entry name" value="S4"/>
    <property type="match status" value="1"/>
</dbReference>
<name>A0A318H490_9BURK</name>
<keyword evidence="5" id="KW-0694">RNA-binding</keyword>
<evidence type="ECO:0000313" key="11">
    <source>
        <dbReference type="Proteomes" id="UP000247811"/>
    </source>
</evidence>
<keyword evidence="2 6" id="KW-0413">Isomerase</keyword>
<evidence type="ECO:0000256" key="7">
    <source>
        <dbReference type="SAM" id="MobiDB-lite"/>
    </source>
</evidence>
<gene>
    <name evidence="10" type="ORF">C7444_102100</name>
</gene>
<dbReference type="CDD" id="cd02869">
    <property type="entry name" value="PseudoU_synth_RluA_like"/>
    <property type="match status" value="1"/>
</dbReference>
<evidence type="ECO:0000259" key="8">
    <source>
        <dbReference type="Pfam" id="PF00849"/>
    </source>
</evidence>
<evidence type="ECO:0000259" key="9">
    <source>
        <dbReference type="Pfam" id="PF01479"/>
    </source>
</evidence>
<dbReference type="InterPro" id="IPR006224">
    <property type="entry name" value="PsdUridine_synth_RluA-like_CS"/>
</dbReference>
<dbReference type="AlphaFoldDB" id="A0A318H490"/>
<dbReference type="GO" id="GO:0003723">
    <property type="term" value="F:RNA binding"/>
    <property type="evidence" value="ECO:0007669"/>
    <property type="project" value="UniProtKB-KW"/>
</dbReference>
<dbReference type="InterPro" id="IPR036986">
    <property type="entry name" value="S4_RNA-bd_sf"/>
</dbReference>
<sequence length="360" mass="37812">MNRSPGVPPEFPAELEDTEEGVDPGGGLAEGGEPETRTATVDAAAHGLRLDRWLVGVAPEFSRSHLQTLIEAGHVRCAGQVLASASRKVTAGQVIAVVLQPTAHSTAFRPEPMALDVVHEDAALLVLHKPAGLVVHPAAGHWSGTLLNGLLAHHAAAAGLPRAGIVHRLDKDTSGLMVVAKTLEAQTALVRAIAAREVRREYLALIHGRPAWSVHTLEAAIGRDPVSRVRMAVVASGKPARTDVRVLAVATPEGGRASVAAVHCKLHTGRTHQIRVHLSQAGHPLLADAVYGGKPVLGLQRQALHAARLSLHHPVTGAWMVFEAPLPDDLAQAWASMAGDQASVFAAFGYNDGQCTPAVR</sequence>
<dbReference type="Pfam" id="PF01479">
    <property type="entry name" value="S4"/>
    <property type="match status" value="1"/>
</dbReference>
<dbReference type="OrthoDB" id="9785808at2"/>
<keyword evidence="11" id="KW-1185">Reference proteome</keyword>
<evidence type="ECO:0000256" key="1">
    <source>
        <dbReference type="ARBA" id="ARBA00010876"/>
    </source>
</evidence>
<evidence type="ECO:0000256" key="5">
    <source>
        <dbReference type="PROSITE-ProRule" id="PRU00182"/>
    </source>
</evidence>
<dbReference type="Gene3D" id="3.30.2350.10">
    <property type="entry name" value="Pseudouridine synthase"/>
    <property type="match status" value="1"/>
</dbReference>
<feature type="region of interest" description="Disordered" evidence="7">
    <location>
        <begin position="1"/>
        <end position="35"/>
    </location>
</feature>
<comment type="catalytic activity">
    <reaction evidence="6">
        <text>a uridine in RNA = a pseudouridine in RNA</text>
        <dbReference type="Rhea" id="RHEA:48348"/>
        <dbReference type="Rhea" id="RHEA-COMP:12068"/>
        <dbReference type="Rhea" id="RHEA-COMP:12069"/>
        <dbReference type="ChEBI" id="CHEBI:65314"/>
        <dbReference type="ChEBI" id="CHEBI:65315"/>
    </reaction>
</comment>
<dbReference type="CDD" id="cd00165">
    <property type="entry name" value="S4"/>
    <property type="match status" value="1"/>
</dbReference>
<dbReference type="InterPro" id="IPR050188">
    <property type="entry name" value="RluA_PseudoU_synthase"/>
</dbReference>
<dbReference type="RefSeq" id="WP_110399265.1">
    <property type="nucleotide sequence ID" value="NZ_QJJS01000002.1"/>
</dbReference>
<dbReference type="SUPFAM" id="SSF55174">
    <property type="entry name" value="Alpha-L RNA-binding motif"/>
    <property type="match status" value="1"/>
</dbReference>
<feature type="domain" description="RNA-binding S4" evidence="9">
    <location>
        <begin position="49"/>
        <end position="95"/>
    </location>
</feature>
<organism evidence="10 11">
    <name type="scientific">Sphaerotilus hippei</name>
    <dbReference type="NCBI Taxonomy" id="744406"/>
    <lineage>
        <taxon>Bacteria</taxon>
        <taxon>Pseudomonadati</taxon>
        <taxon>Pseudomonadota</taxon>
        <taxon>Betaproteobacteria</taxon>
        <taxon>Burkholderiales</taxon>
        <taxon>Sphaerotilaceae</taxon>
        <taxon>Sphaerotilus</taxon>
    </lineage>
</organism>
<dbReference type="PANTHER" id="PTHR21600">
    <property type="entry name" value="MITOCHONDRIAL RNA PSEUDOURIDINE SYNTHASE"/>
    <property type="match status" value="1"/>
</dbReference>
<dbReference type="Proteomes" id="UP000247811">
    <property type="component" value="Unassembled WGS sequence"/>
</dbReference>
<dbReference type="InterPro" id="IPR002942">
    <property type="entry name" value="S4_RNA-bd"/>
</dbReference>
<protein>
    <recommendedName>
        <fullName evidence="6">Pseudouridine synthase</fullName>
        <ecNumber evidence="6">5.4.99.-</ecNumber>
    </recommendedName>
</protein>
<feature type="compositionally biased region" description="Acidic residues" evidence="7">
    <location>
        <begin position="13"/>
        <end position="22"/>
    </location>
</feature>
<dbReference type="InterPro" id="IPR006145">
    <property type="entry name" value="PsdUridine_synth_RsuA/RluA"/>
</dbReference>
<comment type="catalytic activity">
    <reaction evidence="3">
        <text>uridine(1911/1915/1917) in 23S rRNA = pseudouridine(1911/1915/1917) in 23S rRNA</text>
        <dbReference type="Rhea" id="RHEA:42524"/>
        <dbReference type="Rhea" id="RHEA-COMP:10097"/>
        <dbReference type="Rhea" id="RHEA-COMP:10098"/>
        <dbReference type="ChEBI" id="CHEBI:65314"/>
        <dbReference type="ChEBI" id="CHEBI:65315"/>
        <dbReference type="EC" id="5.4.99.23"/>
    </reaction>
</comment>